<proteinExistence type="predicted"/>
<reference evidence="2" key="1">
    <citation type="journal article" date="2019" name="Plant Biotechnol. J.">
        <title>Genome sequencing of the Australian wild diploid species Gossypium australe highlights disease resistance and delayed gland morphogenesis.</title>
        <authorList>
            <person name="Cai Y."/>
            <person name="Cai X."/>
            <person name="Wang Q."/>
            <person name="Wang P."/>
            <person name="Zhang Y."/>
            <person name="Cai C."/>
            <person name="Xu Y."/>
            <person name="Wang K."/>
            <person name="Zhou Z."/>
            <person name="Wang C."/>
            <person name="Geng S."/>
            <person name="Li B."/>
            <person name="Dong Q."/>
            <person name="Hou Y."/>
            <person name="Wang H."/>
            <person name="Ai P."/>
            <person name="Liu Z."/>
            <person name="Yi F."/>
            <person name="Sun M."/>
            <person name="An G."/>
            <person name="Cheng J."/>
            <person name="Zhang Y."/>
            <person name="Shi Q."/>
            <person name="Xie Y."/>
            <person name="Shi X."/>
            <person name="Chang Y."/>
            <person name="Huang F."/>
            <person name="Chen Y."/>
            <person name="Hong S."/>
            <person name="Mi L."/>
            <person name="Sun Q."/>
            <person name="Zhang L."/>
            <person name="Zhou B."/>
            <person name="Peng R."/>
            <person name="Zhang X."/>
            <person name="Liu F."/>
        </authorList>
    </citation>
    <scope>NUCLEOTIDE SEQUENCE [LARGE SCALE GENOMIC DNA]</scope>
    <source>
        <strain evidence="2">cv. PA1801</strain>
    </source>
</reference>
<gene>
    <name evidence="1" type="ORF">EPI10_030647</name>
</gene>
<dbReference type="Proteomes" id="UP000325315">
    <property type="component" value="Unassembled WGS sequence"/>
</dbReference>
<comment type="caution">
    <text evidence="1">The sequence shown here is derived from an EMBL/GenBank/DDBJ whole genome shotgun (WGS) entry which is preliminary data.</text>
</comment>
<dbReference type="AlphaFoldDB" id="A0A5B6WXT0"/>
<accession>A0A5B6WXT0</accession>
<sequence>MVSLKLAMKKLSKQSLTMFNSIYVVLRDTFKSRNLTQRSELDGVYDAITSFEFVFNYIL</sequence>
<organism evidence="1 2">
    <name type="scientific">Gossypium australe</name>
    <dbReference type="NCBI Taxonomy" id="47621"/>
    <lineage>
        <taxon>Eukaryota</taxon>
        <taxon>Viridiplantae</taxon>
        <taxon>Streptophyta</taxon>
        <taxon>Embryophyta</taxon>
        <taxon>Tracheophyta</taxon>
        <taxon>Spermatophyta</taxon>
        <taxon>Magnoliopsida</taxon>
        <taxon>eudicotyledons</taxon>
        <taxon>Gunneridae</taxon>
        <taxon>Pentapetalae</taxon>
        <taxon>rosids</taxon>
        <taxon>malvids</taxon>
        <taxon>Malvales</taxon>
        <taxon>Malvaceae</taxon>
        <taxon>Malvoideae</taxon>
        <taxon>Gossypium</taxon>
    </lineage>
</organism>
<name>A0A5B6WXT0_9ROSI</name>
<dbReference type="EMBL" id="SMMG02000001">
    <property type="protein sequence ID" value="KAA3486771.1"/>
    <property type="molecule type" value="Genomic_DNA"/>
</dbReference>
<dbReference type="OrthoDB" id="1000184at2759"/>
<protein>
    <submittedName>
        <fullName evidence="1">Zinc finger MYM-type protein 1-like</fullName>
    </submittedName>
</protein>
<evidence type="ECO:0000313" key="1">
    <source>
        <dbReference type="EMBL" id="KAA3486771.1"/>
    </source>
</evidence>
<evidence type="ECO:0000313" key="2">
    <source>
        <dbReference type="Proteomes" id="UP000325315"/>
    </source>
</evidence>
<keyword evidence="2" id="KW-1185">Reference proteome</keyword>